<proteinExistence type="inferred from homology"/>
<dbReference type="Proteomes" id="UP000572817">
    <property type="component" value="Unassembled WGS sequence"/>
</dbReference>
<dbReference type="AlphaFoldDB" id="A0A8H4N8R0"/>
<evidence type="ECO:0000259" key="3">
    <source>
        <dbReference type="Pfam" id="PF13193"/>
    </source>
</evidence>
<dbReference type="Pfam" id="PF13193">
    <property type="entry name" value="AMP-binding_C"/>
    <property type="match status" value="1"/>
</dbReference>
<keyword evidence="5" id="KW-1185">Reference proteome</keyword>
<name>A0A8H4N8R0_9PEZI</name>
<sequence length="545" mass="59832">MPFLATKHVEIPTKDILTWLIDDSRCDPEQPIYIDAAHPSRSYNLRQARTAIRKLCAGFKAVGLQKGDVVCLVSFNDVRPPLIDFPIAVNGIVAFGGIFAGTNPAYTRYEISHAIKTAKVKAFIAEPDLLTNVLPAAKAAGIPASRIFVFDRPNQAVPAGLQSWTALMQHGEADWLRFDDLHTARTTEAARLFSSGTTGLPKAARLSHRNFVAQQHCVENPSPPPFAVRTLIAAPLFHAGMVPRTHFAPLRTGTPTYIVRRFDPGLFLRYVERYRITNLSVVPQMAIALLRAPEERRRALKCVRMAGSGGAPLSGQVQASLKKYLADGAPGWGMTETTCIATHLLWPEDDDGTGSVGRPVPDLDMKLVDESGLDISGYDVHGEIWVRGPILFMGYVDNPQANAAWDSDGYFPTGDIGYCSSKNKRWYIVDRKKEMIKVRGFQVAPPELEGILLSHPQIVDAGVIGVKFAKNGSEFPRAYVVKHEGSEGAALTEEDVKKHVAERLSSYKRLEGGVVFVDELPRNPAGKILKQPLRDRAAKELGAKL</sequence>
<dbReference type="GO" id="GO:0019748">
    <property type="term" value="P:secondary metabolic process"/>
    <property type="evidence" value="ECO:0007669"/>
    <property type="project" value="TreeGrafter"/>
</dbReference>
<dbReference type="PANTHER" id="PTHR24096:SF265">
    <property type="entry name" value="ENZYME, PUTATIVE (AFU_ORTHOLOGUE AFUA_5G14270)-RELATED"/>
    <property type="match status" value="1"/>
</dbReference>
<gene>
    <name evidence="4" type="ORF">GTA08_BOTSDO02301</name>
</gene>
<dbReference type="Gene3D" id="3.30.300.30">
    <property type="match status" value="1"/>
</dbReference>
<evidence type="ECO:0000313" key="4">
    <source>
        <dbReference type="EMBL" id="KAF4309986.1"/>
    </source>
</evidence>
<dbReference type="InterPro" id="IPR000873">
    <property type="entry name" value="AMP-dep_synth/lig_dom"/>
</dbReference>
<dbReference type="GO" id="GO:0016405">
    <property type="term" value="F:CoA-ligase activity"/>
    <property type="evidence" value="ECO:0007669"/>
    <property type="project" value="TreeGrafter"/>
</dbReference>
<comment type="caution">
    <text evidence="4">The sequence shown here is derived from an EMBL/GenBank/DDBJ whole genome shotgun (WGS) entry which is preliminary data.</text>
</comment>
<evidence type="ECO:0000259" key="2">
    <source>
        <dbReference type="Pfam" id="PF00501"/>
    </source>
</evidence>
<dbReference type="Gene3D" id="3.40.50.12780">
    <property type="entry name" value="N-terminal domain of ligase-like"/>
    <property type="match status" value="1"/>
</dbReference>
<dbReference type="OrthoDB" id="6509636at2759"/>
<reference evidence="4" key="1">
    <citation type="submission" date="2020-04" db="EMBL/GenBank/DDBJ databases">
        <title>Genome Assembly and Annotation of Botryosphaeria dothidea sdau 11-99, a Latent Pathogen of Apple Fruit Ring Rot in China.</title>
        <authorList>
            <person name="Yu C."/>
            <person name="Diao Y."/>
            <person name="Lu Q."/>
            <person name="Zhao J."/>
            <person name="Cui S."/>
            <person name="Peng C."/>
            <person name="He B."/>
            <person name="Liu H."/>
        </authorList>
    </citation>
    <scope>NUCLEOTIDE SEQUENCE [LARGE SCALE GENOMIC DNA]</scope>
    <source>
        <strain evidence="4">Sdau11-99</strain>
    </source>
</reference>
<dbReference type="SUPFAM" id="SSF56801">
    <property type="entry name" value="Acetyl-CoA synthetase-like"/>
    <property type="match status" value="1"/>
</dbReference>
<comment type="similarity">
    <text evidence="1">Belongs to the ATP-dependent AMP-binding enzyme family.</text>
</comment>
<dbReference type="PANTHER" id="PTHR24096">
    <property type="entry name" value="LONG-CHAIN-FATTY-ACID--COA LIGASE"/>
    <property type="match status" value="1"/>
</dbReference>
<dbReference type="InterPro" id="IPR045851">
    <property type="entry name" value="AMP-bd_C_sf"/>
</dbReference>
<feature type="domain" description="AMP-dependent synthetase/ligase" evidence="2">
    <location>
        <begin position="27"/>
        <end position="395"/>
    </location>
</feature>
<dbReference type="CDD" id="cd05911">
    <property type="entry name" value="Firefly_Luc_like"/>
    <property type="match status" value="1"/>
</dbReference>
<accession>A0A8H4N8R0</accession>
<dbReference type="InterPro" id="IPR025110">
    <property type="entry name" value="AMP-bd_C"/>
</dbReference>
<feature type="domain" description="AMP-binding enzyme C-terminal" evidence="3">
    <location>
        <begin position="447"/>
        <end position="527"/>
    </location>
</feature>
<dbReference type="FunFam" id="3.30.300.30:FF:000007">
    <property type="entry name" value="4-coumarate--CoA ligase 2"/>
    <property type="match status" value="1"/>
</dbReference>
<dbReference type="InterPro" id="IPR042099">
    <property type="entry name" value="ANL_N_sf"/>
</dbReference>
<dbReference type="Pfam" id="PF00501">
    <property type="entry name" value="AMP-binding"/>
    <property type="match status" value="1"/>
</dbReference>
<organism evidence="4 5">
    <name type="scientific">Botryosphaeria dothidea</name>
    <dbReference type="NCBI Taxonomy" id="55169"/>
    <lineage>
        <taxon>Eukaryota</taxon>
        <taxon>Fungi</taxon>
        <taxon>Dikarya</taxon>
        <taxon>Ascomycota</taxon>
        <taxon>Pezizomycotina</taxon>
        <taxon>Dothideomycetes</taxon>
        <taxon>Dothideomycetes incertae sedis</taxon>
        <taxon>Botryosphaeriales</taxon>
        <taxon>Botryosphaeriaceae</taxon>
        <taxon>Botryosphaeria</taxon>
    </lineage>
</organism>
<evidence type="ECO:0000313" key="5">
    <source>
        <dbReference type="Proteomes" id="UP000572817"/>
    </source>
</evidence>
<dbReference type="EMBL" id="WWBZ02000016">
    <property type="protein sequence ID" value="KAF4309986.1"/>
    <property type="molecule type" value="Genomic_DNA"/>
</dbReference>
<evidence type="ECO:0000256" key="1">
    <source>
        <dbReference type="ARBA" id="ARBA00006432"/>
    </source>
</evidence>
<protein>
    <submittedName>
        <fullName evidence="4">AMP-binding enzyme</fullName>
    </submittedName>
</protein>